<evidence type="ECO:0000313" key="2">
    <source>
        <dbReference type="EMBL" id="MBP1896068.1"/>
    </source>
</evidence>
<protein>
    <submittedName>
        <fullName evidence="2">Uncharacterized protein</fullName>
    </submittedName>
</protein>
<dbReference type="Proteomes" id="UP000706926">
    <property type="component" value="Unassembled WGS sequence"/>
</dbReference>
<gene>
    <name evidence="2" type="ORF">J2Z18_005178</name>
</gene>
<keyword evidence="3" id="KW-1185">Reference proteome</keyword>
<reference evidence="2 3" key="1">
    <citation type="submission" date="2021-03" db="EMBL/GenBank/DDBJ databases">
        <title>Genomic Encyclopedia of Type Strains, Phase IV (KMG-IV): sequencing the most valuable type-strain genomes for metagenomic binning, comparative biology and taxonomic classification.</title>
        <authorList>
            <person name="Goeker M."/>
        </authorList>
    </citation>
    <scope>NUCLEOTIDE SEQUENCE [LARGE SCALE GENOMIC DNA]</scope>
    <source>
        <strain evidence="2 3">DSM 15596</strain>
    </source>
</reference>
<comment type="caution">
    <text evidence="2">The sequence shown here is derived from an EMBL/GenBank/DDBJ whole genome shotgun (WGS) entry which is preliminary data.</text>
</comment>
<name>A0ABS4FII6_9BACL</name>
<sequence length="49" mass="5492">MAKIRVGPEILSRQGAETGRRYRDRRLEEGGGEDRFNDGRLVQITMGSG</sequence>
<dbReference type="GeneID" id="95407048"/>
<organism evidence="2 3">
    <name type="scientific">Paenibacillus lactis</name>
    <dbReference type="NCBI Taxonomy" id="228574"/>
    <lineage>
        <taxon>Bacteria</taxon>
        <taxon>Bacillati</taxon>
        <taxon>Bacillota</taxon>
        <taxon>Bacilli</taxon>
        <taxon>Bacillales</taxon>
        <taxon>Paenibacillaceae</taxon>
        <taxon>Paenibacillus</taxon>
    </lineage>
</organism>
<feature type="region of interest" description="Disordered" evidence="1">
    <location>
        <begin position="1"/>
        <end position="21"/>
    </location>
</feature>
<accession>A0ABS4FII6</accession>
<dbReference type="RefSeq" id="WP_210095545.1">
    <property type="nucleotide sequence ID" value="NZ_BOSA01000004.1"/>
</dbReference>
<dbReference type="EMBL" id="JAGGKI010000019">
    <property type="protein sequence ID" value="MBP1896068.1"/>
    <property type="molecule type" value="Genomic_DNA"/>
</dbReference>
<proteinExistence type="predicted"/>
<evidence type="ECO:0000256" key="1">
    <source>
        <dbReference type="SAM" id="MobiDB-lite"/>
    </source>
</evidence>
<evidence type="ECO:0000313" key="3">
    <source>
        <dbReference type="Proteomes" id="UP000706926"/>
    </source>
</evidence>